<dbReference type="EMBL" id="DRLF01000228">
    <property type="protein sequence ID" value="HEC06484.1"/>
    <property type="molecule type" value="Genomic_DNA"/>
</dbReference>
<comment type="caution">
    <text evidence="1">The sequence shown here is derived from an EMBL/GenBank/DDBJ whole genome shotgun (WGS) entry which is preliminary data.</text>
</comment>
<dbReference type="AlphaFoldDB" id="A0A831WCZ7"/>
<protein>
    <submittedName>
        <fullName evidence="1">DUF721 domain-containing protein</fullName>
    </submittedName>
</protein>
<dbReference type="InterPro" id="IPR007922">
    <property type="entry name" value="DciA-like"/>
</dbReference>
<reference evidence="1" key="1">
    <citation type="journal article" date="2020" name="mSystems">
        <title>Genome- and Community-Level Interaction Insights into Carbon Utilization and Element Cycling Functions of Hydrothermarchaeota in Hydrothermal Sediment.</title>
        <authorList>
            <person name="Zhou Z."/>
            <person name="Liu Y."/>
            <person name="Xu W."/>
            <person name="Pan J."/>
            <person name="Luo Z.H."/>
            <person name="Li M."/>
        </authorList>
    </citation>
    <scope>NUCLEOTIDE SEQUENCE [LARGE SCALE GENOMIC DNA]</scope>
    <source>
        <strain evidence="1">HyVt-458</strain>
    </source>
</reference>
<evidence type="ECO:0000313" key="1">
    <source>
        <dbReference type="EMBL" id="HEC06484.1"/>
    </source>
</evidence>
<sequence length="144" mass="16125">MTEKPRPVSNVVDNGDQLGHLARMLQKQQALLEQIRQLLPATLQPHCIHARLNGTRLILHTDSPVWATRLRFHAPQILDRTRKLAPNLTKLDVRIFLPEAVRPGRKPLGSLPRKTAELVSQLADSIDDDAIRAALKRLSDTSDG</sequence>
<gene>
    <name evidence="1" type="ORF">ENJ12_06515</name>
</gene>
<dbReference type="Pfam" id="PF05258">
    <property type="entry name" value="DciA"/>
    <property type="match status" value="1"/>
</dbReference>
<accession>A0A831WCZ7</accession>
<dbReference type="Proteomes" id="UP000886339">
    <property type="component" value="Unassembled WGS sequence"/>
</dbReference>
<name>A0A831WCZ7_9GAMM</name>
<organism evidence="1">
    <name type="scientific">Thiolapillus brandeum</name>
    <dbReference type="NCBI Taxonomy" id="1076588"/>
    <lineage>
        <taxon>Bacteria</taxon>
        <taxon>Pseudomonadati</taxon>
        <taxon>Pseudomonadota</taxon>
        <taxon>Gammaproteobacteria</taxon>
        <taxon>Chromatiales</taxon>
        <taxon>Sedimenticolaceae</taxon>
        <taxon>Thiolapillus</taxon>
    </lineage>
</organism>
<proteinExistence type="predicted"/>